<dbReference type="PANTHER" id="PTHR11360:SF284">
    <property type="entry name" value="EG:103B4.3 PROTEIN-RELATED"/>
    <property type="match status" value="1"/>
</dbReference>
<feature type="transmembrane region" description="Helical" evidence="3">
    <location>
        <begin position="245"/>
        <end position="266"/>
    </location>
</feature>
<feature type="transmembrane region" description="Helical" evidence="3">
    <location>
        <begin position="370"/>
        <end position="392"/>
    </location>
</feature>
<dbReference type="InterPro" id="IPR020846">
    <property type="entry name" value="MFS_dom"/>
</dbReference>
<protein>
    <submittedName>
        <fullName evidence="5">Major facilitator superfamily domain-containing protein</fullName>
    </submittedName>
</protein>
<dbReference type="SUPFAM" id="SSF103473">
    <property type="entry name" value="MFS general substrate transporter"/>
    <property type="match status" value="1"/>
</dbReference>
<feature type="transmembrane region" description="Helical" evidence="3">
    <location>
        <begin position="335"/>
        <end position="358"/>
    </location>
</feature>
<dbReference type="GO" id="GO:0016020">
    <property type="term" value="C:membrane"/>
    <property type="evidence" value="ECO:0007669"/>
    <property type="project" value="UniProtKB-SubCell"/>
</dbReference>
<sequence>MTSVKETEIIGTPEVLDEKVIDNTSEDERNHIQEREPPDGGVKAWLVVLGAFCGFFATQGYGYSWGVFFDEYDANVYPGKLTELTWIGSLWYCLTNITGPFYIYMAYRVDDRYIVGASCILSCLAMMMASITNSVWQLYITQGIMSGMGASLAWFSCMRGPQMFFSKRRGLAVGITMSASGAGGLSFSYIARACFNTVGYRWALRILGFMQLVLLAVASITCWRLNPPSKKVPIVDIQDFKNKKFLVLFFIHFIGNFAFYIPSGFVPSYSRYLNLDPWIGANLNAIMSAFLFFGKIIIGFLSDHVGRFNMAVICATMACIAHLAVWLTASSEGSMWAFAILYGIFGGGYISMITAVIVEVVGLDRVESGTGWAFFAWCFGGLLGQPISAAIVERGGDGNRDYRGAVIFAGCLFFAGAVASWVLRVVQGGWKLNKKV</sequence>
<evidence type="ECO:0000313" key="5">
    <source>
        <dbReference type="EMBL" id="KAI9266539.1"/>
    </source>
</evidence>
<comment type="similarity">
    <text evidence="2">Belongs to the major facilitator superfamily. Monocarboxylate porter (TC 2.A.1.13) family.</text>
</comment>
<feature type="transmembrane region" description="Helical" evidence="3">
    <location>
        <begin position="278"/>
        <end position="301"/>
    </location>
</feature>
<feature type="transmembrane region" description="Helical" evidence="3">
    <location>
        <begin position="113"/>
        <end position="132"/>
    </location>
</feature>
<dbReference type="InterPro" id="IPR036259">
    <property type="entry name" value="MFS_trans_sf"/>
</dbReference>
<feature type="transmembrane region" description="Helical" evidence="3">
    <location>
        <begin position="84"/>
        <end position="106"/>
    </location>
</feature>
<keyword evidence="3" id="KW-0812">Transmembrane</keyword>
<comment type="subcellular location">
    <subcellularLocation>
        <location evidence="1">Membrane</location>
        <topology evidence="1">Multi-pass membrane protein</topology>
    </subcellularLocation>
</comment>
<accession>A0AAD5K2H2</accession>
<feature type="domain" description="Major facilitator superfamily (MFS) profile" evidence="4">
    <location>
        <begin position="244"/>
        <end position="436"/>
    </location>
</feature>
<feature type="transmembrane region" description="Helical" evidence="3">
    <location>
        <begin position="138"/>
        <end position="158"/>
    </location>
</feature>
<dbReference type="InterPro" id="IPR050327">
    <property type="entry name" value="Proton-linked_MCT"/>
</dbReference>
<feature type="transmembrane region" description="Helical" evidence="3">
    <location>
        <begin position="170"/>
        <end position="190"/>
    </location>
</feature>
<evidence type="ECO:0000256" key="3">
    <source>
        <dbReference type="SAM" id="Phobius"/>
    </source>
</evidence>
<feature type="transmembrane region" description="Helical" evidence="3">
    <location>
        <begin position="44"/>
        <end position="64"/>
    </location>
</feature>
<feature type="transmembrane region" description="Helical" evidence="3">
    <location>
        <begin position="308"/>
        <end position="329"/>
    </location>
</feature>
<dbReference type="Gene3D" id="1.20.1250.20">
    <property type="entry name" value="MFS general substrate transporter like domains"/>
    <property type="match status" value="2"/>
</dbReference>
<keyword evidence="3" id="KW-1133">Transmembrane helix</keyword>
<dbReference type="Pfam" id="PF07690">
    <property type="entry name" value="MFS_1"/>
    <property type="match status" value="1"/>
</dbReference>
<dbReference type="PROSITE" id="PS50850">
    <property type="entry name" value="MFS"/>
    <property type="match status" value="1"/>
</dbReference>
<gene>
    <name evidence="5" type="ORF">BDA99DRAFT_505975</name>
</gene>
<organism evidence="5 6">
    <name type="scientific">Phascolomyces articulosus</name>
    <dbReference type="NCBI Taxonomy" id="60185"/>
    <lineage>
        <taxon>Eukaryota</taxon>
        <taxon>Fungi</taxon>
        <taxon>Fungi incertae sedis</taxon>
        <taxon>Mucoromycota</taxon>
        <taxon>Mucoromycotina</taxon>
        <taxon>Mucoromycetes</taxon>
        <taxon>Mucorales</taxon>
        <taxon>Lichtheimiaceae</taxon>
        <taxon>Phascolomyces</taxon>
    </lineage>
</organism>
<dbReference type="PANTHER" id="PTHR11360">
    <property type="entry name" value="MONOCARBOXYLATE TRANSPORTER"/>
    <property type="match status" value="1"/>
</dbReference>
<feature type="transmembrane region" description="Helical" evidence="3">
    <location>
        <begin position="202"/>
        <end position="225"/>
    </location>
</feature>
<keyword evidence="3" id="KW-0472">Membrane</keyword>
<feature type="transmembrane region" description="Helical" evidence="3">
    <location>
        <begin position="404"/>
        <end position="426"/>
    </location>
</feature>
<keyword evidence="6" id="KW-1185">Reference proteome</keyword>
<dbReference type="EMBL" id="JAIXMP010000010">
    <property type="protein sequence ID" value="KAI9266539.1"/>
    <property type="molecule type" value="Genomic_DNA"/>
</dbReference>
<dbReference type="InterPro" id="IPR011701">
    <property type="entry name" value="MFS"/>
</dbReference>
<dbReference type="AlphaFoldDB" id="A0AAD5K2H2"/>
<dbReference type="Proteomes" id="UP001209540">
    <property type="component" value="Unassembled WGS sequence"/>
</dbReference>
<comment type="caution">
    <text evidence="5">The sequence shown here is derived from an EMBL/GenBank/DDBJ whole genome shotgun (WGS) entry which is preliminary data.</text>
</comment>
<evidence type="ECO:0000313" key="6">
    <source>
        <dbReference type="Proteomes" id="UP001209540"/>
    </source>
</evidence>
<evidence type="ECO:0000259" key="4">
    <source>
        <dbReference type="PROSITE" id="PS50850"/>
    </source>
</evidence>
<proteinExistence type="inferred from homology"/>
<name>A0AAD5K2H2_9FUNG</name>
<reference evidence="5" key="1">
    <citation type="journal article" date="2022" name="IScience">
        <title>Evolution of zygomycete secretomes and the origins of terrestrial fungal ecologies.</title>
        <authorList>
            <person name="Chang Y."/>
            <person name="Wang Y."/>
            <person name="Mondo S."/>
            <person name="Ahrendt S."/>
            <person name="Andreopoulos W."/>
            <person name="Barry K."/>
            <person name="Beard J."/>
            <person name="Benny G.L."/>
            <person name="Blankenship S."/>
            <person name="Bonito G."/>
            <person name="Cuomo C."/>
            <person name="Desiro A."/>
            <person name="Gervers K.A."/>
            <person name="Hundley H."/>
            <person name="Kuo A."/>
            <person name="LaButti K."/>
            <person name="Lang B.F."/>
            <person name="Lipzen A."/>
            <person name="O'Donnell K."/>
            <person name="Pangilinan J."/>
            <person name="Reynolds N."/>
            <person name="Sandor L."/>
            <person name="Smith M.E."/>
            <person name="Tsang A."/>
            <person name="Grigoriev I.V."/>
            <person name="Stajich J.E."/>
            <person name="Spatafora J.W."/>
        </authorList>
    </citation>
    <scope>NUCLEOTIDE SEQUENCE</scope>
    <source>
        <strain evidence="5">RSA 2281</strain>
    </source>
</reference>
<reference evidence="5" key="2">
    <citation type="submission" date="2023-02" db="EMBL/GenBank/DDBJ databases">
        <authorList>
            <consortium name="DOE Joint Genome Institute"/>
            <person name="Mondo S.J."/>
            <person name="Chang Y."/>
            <person name="Wang Y."/>
            <person name="Ahrendt S."/>
            <person name="Andreopoulos W."/>
            <person name="Barry K."/>
            <person name="Beard J."/>
            <person name="Benny G.L."/>
            <person name="Blankenship S."/>
            <person name="Bonito G."/>
            <person name="Cuomo C."/>
            <person name="Desiro A."/>
            <person name="Gervers K.A."/>
            <person name="Hundley H."/>
            <person name="Kuo A."/>
            <person name="LaButti K."/>
            <person name="Lang B.F."/>
            <person name="Lipzen A."/>
            <person name="O'Donnell K."/>
            <person name="Pangilinan J."/>
            <person name="Reynolds N."/>
            <person name="Sandor L."/>
            <person name="Smith M.W."/>
            <person name="Tsang A."/>
            <person name="Grigoriev I.V."/>
            <person name="Stajich J.E."/>
            <person name="Spatafora J.W."/>
        </authorList>
    </citation>
    <scope>NUCLEOTIDE SEQUENCE</scope>
    <source>
        <strain evidence="5">RSA 2281</strain>
    </source>
</reference>
<dbReference type="GO" id="GO:0022857">
    <property type="term" value="F:transmembrane transporter activity"/>
    <property type="evidence" value="ECO:0007669"/>
    <property type="project" value="InterPro"/>
</dbReference>
<evidence type="ECO:0000256" key="1">
    <source>
        <dbReference type="ARBA" id="ARBA00004141"/>
    </source>
</evidence>
<evidence type="ECO:0000256" key="2">
    <source>
        <dbReference type="ARBA" id="ARBA00006727"/>
    </source>
</evidence>